<feature type="chain" id="PRO_5037390426" evidence="1">
    <location>
        <begin position="19"/>
        <end position="429"/>
    </location>
</feature>
<proteinExistence type="predicted"/>
<keyword evidence="3" id="KW-0378">Hydrolase</keyword>
<accession>A0A917HWS1</accession>
<dbReference type="Proteomes" id="UP000660862">
    <property type="component" value="Unassembled WGS sequence"/>
</dbReference>
<dbReference type="RefSeq" id="WP_188506822.1">
    <property type="nucleotide sequence ID" value="NZ_BMER01000003.1"/>
</dbReference>
<keyword evidence="1" id="KW-0732">Signal</keyword>
<reference evidence="3" key="2">
    <citation type="submission" date="2020-09" db="EMBL/GenBank/DDBJ databases">
        <authorList>
            <person name="Sun Q."/>
            <person name="Zhou Y."/>
        </authorList>
    </citation>
    <scope>NUCLEOTIDE SEQUENCE</scope>
    <source>
        <strain evidence="3">CGMCC 1.12195</strain>
    </source>
</reference>
<dbReference type="SUPFAM" id="SSF56601">
    <property type="entry name" value="beta-lactamase/transpeptidase-like"/>
    <property type="match status" value="1"/>
</dbReference>
<evidence type="ECO:0000313" key="4">
    <source>
        <dbReference type="Proteomes" id="UP000660862"/>
    </source>
</evidence>
<evidence type="ECO:0000259" key="2">
    <source>
        <dbReference type="Pfam" id="PF00144"/>
    </source>
</evidence>
<dbReference type="InterPro" id="IPR050789">
    <property type="entry name" value="Diverse_Enzym_Activities"/>
</dbReference>
<keyword evidence="4" id="KW-1185">Reference proteome</keyword>
<dbReference type="Pfam" id="PF00144">
    <property type="entry name" value="Beta-lactamase"/>
    <property type="match status" value="1"/>
</dbReference>
<dbReference type="AlphaFoldDB" id="A0A917HWS1"/>
<name>A0A917HWS1_9SPHI</name>
<dbReference type="GO" id="GO:0016787">
    <property type="term" value="F:hydrolase activity"/>
    <property type="evidence" value="ECO:0007669"/>
    <property type="project" value="UniProtKB-KW"/>
</dbReference>
<dbReference type="PANTHER" id="PTHR43283:SF3">
    <property type="entry name" value="BETA-LACTAMASE FAMILY PROTEIN (AFU_ORTHOLOGUE AFUA_5G07500)"/>
    <property type="match status" value="1"/>
</dbReference>
<dbReference type="InterPro" id="IPR012338">
    <property type="entry name" value="Beta-lactam/transpept-like"/>
</dbReference>
<dbReference type="PANTHER" id="PTHR43283">
    <property type="entry name" value="BETA-LACTAMASE-RELATED"/>
    <property type="match status" value="1"/>
</dbReference>
<sequence>MKTLSTFLFVAAALSLHAQTPSSKKSPSLSPASPSSVGISAERLTRIDAMLEKSVTDGDIPGAVALIARNGKIVYHKAFGTADAAAGRKQQTDDIFRIASQTKAITATAVMMLWEEGKFQLDDPISNYIPEFKNPQVLQSFRYTDTSYTTRPADKEITIRHLLTHTSGLGYGVIDGDERMKMIYEKAGTTDLFTTDDVRIGDIVKKLAKLPLHHNPGEKFTYSMGLDVLGYFVEVVSGMPFDRFLRERLFDPLGMDDTWFYLPESKADRLVAIQQKENGKWANYPSTFYDVDYPIKGAKAFFSGGAGLSSTAKDYATFLQLYLNGGELNGVRILSRTTIATMMANQTGDLFGGTEQHYGLAFGVLTAGGVAKGGLGGEGTFVWGGYFNTQYFADPEEGIVGIIMKQTQGPVNDQTAWKFKQLVGASVDD</sequence>
<evidence type="ECO:0000313" key="3">
    <source>
        <dbReference type="EMBL" id="GGG92643.1"/>
    </source>
</evidence>
<comment type="caution">
    <text evidence="3">The sequence shown here is derived from an EMBL/GenBank/DDBJ whole genome shotgun (WGS) entry which is preliminary data.</text>
</comment>
<gene>
    <name evidence="3" type="ORF">GCM10007415_29320</name>
</gene>
<dbReference type="EMBL" id="BMER01000003">
    <property type="protein sequence ID" value="GGG92643.1"/>
    <property type="molecule type" value="Genomic_DNA"/>
</dbReference>
<organism evidence="3 4">
    <name type="scientific">Parapedobacter pyrenivorans</name>
    <dbReference type="NCBI Taxonomy" id="1305674"/>
    <lineage>
        <taxon>Bacteria</taxon>
        <taxon>Pseudomonadati</taxon>
        <taxon>Bacteroidota</taxon>
        <taxon>Sphingobacteriia</taxon>
        <taxon>Sphingobacteriales</taxon>
        <taxon>Sphingobacteriaceae</taxon>
        <taxon>Parapedobacter</taxon>
    </lineage>
</organism>
<reference evidence="3" key="1">
    <citation type="journal article" date="2014" name="Int. J. Syst. Evol. Microbiol.">
        <title>Complete genome sequence of Corynebacterium casei LMG S-19264T (=DSM 44701T), isolated from a smear-ripened cheese.</title>
        <authorList>
            <consortium name="US DOE Joint Genome Institute (JGI-PGF)"/>
            <person name="Walter F."/>
            <person name="Albersmeier A."/>
            <person name="Kalinowski J."/>
            <person name="Ruckert C."/>
        </authorList>
    </citation>
    <scope>NUCLEOTIDE SEQUENCE</scope>
    <source>
        <strain evidence="3">CGMCC 1.12195</strain>
    </source>
</reference>
<dbReference type="InterPro" id="IPR001466">
    <property type="entry name" value="Beta-lactam-related"/>
</dbReference>
<evidence type="ECO:0000256" key="1">
    <source>
        <dbReference type="SAM" id="SignalP"/>
    </source>
</evidence>
<dbReference type="Gene3D" id="3.40.710.10">
    <property type="entry name" value="DD-peptidase/beta-lactamase superfamily"/>
    <property type="match status" value="1"/>
</dbReference>
<feature type="signal peptide" evidence="1">
    <location>
        <begin position="1"/>
        <end position="18"/>
    </location>
</feature>
<feature type="domain" description="Beta-lactamase-related" evidence="2">
    <location>
        <begin position="47"/>
        <end position="423"/>
    </location>
</feature>
<protein>
    <submittedName>
        <fullName evidence="3">Serine hydrolase</fullName>
    </submittedName>
</protein>